<dbReference type="PATRIC" id="fig|1300343.5.peg.2285"/>
<gene>
    <name evidence="1" type="ORF">NV36_01355</name>
</gene>
<protein>
    <submittedName>
        <fullName evidence="1">Uncharacterized protein</fullName>
    </submittedName>
</protein>
<comment type="caution">
    <text evidence="1">The sequence shown here is derived from an EMBL/GenBank/DDBJ whole genome shotgun (WGS) entry which is preliminary data.</text>
</comment>
<dbReference type="EMBL" id="JSAQ01000001">
    <property type="protein sequence ID" value="KGO05625.1"/>
    <property type="molecule type" value="Genomic_DNA"/>
</dbReference>
<dbReference type="Proteomes" id="UP000030140">
    <property type="component" value="Unassembled WGS sequence"/>
</dbReference>
<evidence type="ECO:0000313" key="2">
    <source>
        <dbReference type="Proteomes" id="UP000030140"/>
    </source>
</evidence>
<organism evidence="1 2">
    <name type="scientific">Dokdonia donghaensis DSW-1</name>
    <dbReference type="NCBI Taxonomy" id="1300343"/>
    <lineage>
        <taxon>Bacteria</taxon>
        <taxon>Pseudomonadati</taxon>
        <taxon>Bacteroidota</taxon>
        <taxon>Flavobacteriia</taxon>
        <taxon>Flavobacteriales</taxon>
        <taxon>Flavobacteriaceae</taxon>
        <taxon>Dokdonia</taxon>
    </lineage>
</organism>
<proteinExistence type="predicted"/>
<dbReference type="KEGG" id="ddo:I597_2265"/>
<accession>A0A0A2GYV4</accession>
<sequence>MEEEVKKIAKPILARLQVHFDGLIPRNLFLVNPDIRLKKVNKTYGSTSVKDSISIAFKVFIFEDQYICEYFLNADGYTEHRRYNIDRDQVEMLENFEGQFGAEDFEDDDMDYEEFTRIRKHNDKVRKLLIKKGFMRK</sequence>
<name>A0A0A2GYV4_9FLAO</name>
<dbReference type="AlphaFoldDB" id="A0A0A2GYV4"/>
<reference evidence="1 2" key="1">
    <citation type="submission" date="2014-10" db="EMBL/GenBank/DDBJ databases">
        <title>Draft genome sequence of the proteorhodopsin-containing marine bacterium Dokdonia donghaensis.</title>
        <authorList>
            <person name="Gomez-Consarnau L."/>
            <person name="Gonzalez J.M."/>
            <person name="Riedel T."/>
            <person name="Jaenicke S."/>
            <person name="Wagner-Doebler I."/>
            <person name="Fuhrman J.A."/>
        </authorList>
    </citation>
    <scope>NUCLEOTIDE SEQUENCE [LARGE SCALE GENOMIC DNA]</scope>
    <source>
        <strain evidence="1 2">DSW-1</strain>
    </source>
</reference>
<keyword evidence="2" id="KW-1185">Reference proteome</keyword>
<evidence type="ECO:0000313" key="1">
    <source>
        <dbReference type="EMBL" id="KGO05625.1"/>
    </source>
</evidence>